<feature type="non-terminal residue" evidence="2">
    <location>
        <position position="1"/>
    </location>
</feature>
<dbReference type="PANTHER" id="PTHR33862">
    <property type="entry name" value="OROFACIAL CLEFT 1 CANDIDATE GENE 1 PROTEIN"/>
    <property type="match status" value="1"/>
</dbReference>
<name>A0A835YJY6_9STRA</name>
<dbReference type="EMBL" id="JAFCMP010000552">
    <property type="protein sequence ID" value="KAG5175222.1"/>
    <property type="molecule type" value="Genomic_DNA"/>
</dbReference>
<feature type="transmembrane region" description="Helical" evidence="1">
    <location>
        <begin position="185"/>
        <end position="207"/>
    </location>
</feature>
<comment type="caution">
    <text evidence="2">The sequence shown here is derived from an EMBL/GenBank/DDBJ whole genome shotgun (WGS) entry which is preliminary data.</text>
</comment>
<keyword evidence="1" id="KW-0812">Transmembrane</keyword>
<feature type="non-terminal residue" evidence="2">
    <location>
        <position position="330"/>
    </location>
</feature>
<protein>
    <submittedName>
        <fullName evidence="2">Uncharacterized protein</fullName>
    </submittedName>
</protein>
<keyword evidence="1" id="KW-1133">Transmembrane helix</keyword>
<evidence type="ECO:0000256" key="1">
    <source>
        <dbReference type="SAM" id="Phobius"/>
    </source>
</evidence>
<feature type="transmembrane region" description="Helical" evidence="1">
    <location>
        <begin position="117"/>
        <end position="139"/>
    </location>
</feature>
<dbReference type="PANTHER" id="PTHR33862:SF3">
    <property type="entry name" value="OROFACIAL CLEFT 1 CANDIDATE GENE 1 PROTEIN"/>
    <property type="match status" value="1"/>
</dbReference>
<feature type="transmembrane region" description="Helical" evidence="1">
    <location>
        <begin position="81"/>
        <end position="105"/>
    </location>
</feature>
<keyword evidence="1" id="KW-0472">Membrane</keyword>
<proteinExistence type="predicted"/>
<feature type="transmembrane region" description="Helical" evidence="1">
    <location>
        <begin position="49"/>
        <end position="69"/>
    </location>
</feature>
<organism evidence="2 3">
    <name type="scientific">Tribonema minus</name>
    <dbReference type="NCBI Taxonomy" id="303371"/>
    <lineage>
        <taxon>Eukaryota</taxon>
        <taxon>Sar</taxon>
        <taxon>Stramenopiles</taxon>
        <taxon>Ochrophyta</taxon>
        <taxon>PX clade</taxon>
        <taxon>Xanthophyceae</taxon>
        <taxon>Tribonematales</taxon>
        <taxon>Tribonemataceae</taxon>
        <taxon>Tribonema</taxon>
    </lineage>
</organism>
<keyword evidence="3" id="KW-1185">Reference proteome</keyword>
<sequence>RAKLRYVRAELGPELGGGAWREAEFWLGGAAAVAALWTRMYLHYLGQWAYLKAVGAPVYLLAPRTHYVTLKFASSTLPTPAMVGFVAVGAVFVTACFVALVALAAAARRAAGTLPEWASRFVAAFGVGALLDPLLIFLVDACVGNHGCAARCADYTAAACACQEGEAWALYARLEAREGAGVTGVFITALVYAQVMLASALVLYAYLLRAHMNGRMLDAWRRLNGADGDVFVPHDFEVSAAELEAACAAARRWRGPVGARREVTVTDYEQPGSDHADSGGSSAAAVAAAAAAVTHVGIHEIGADGTRTLHRQFMRTADGAILELFGRAGA</sequence>
<dbReference type="Proteomes" id="UP000664859">
    <property type="component" value="Unassembled WGS sequence"/>
</dbReference>
<reference evidence="2" key="1">
    <citation type="submission" date="2021-02" db="EMBL/GenBank/DDBJ databases">
        <title>First Annotated Genome of the Yellow-green Alga Tribonema minus.</title>
        <authorList>
            <person name="Mahan K.M."/>
        </authorList>
    </citation>
    <scope>NUCLEOTIDE SEQUENCE</scope>
    <source>
        <strain evidence="2">UTEX B ZZ1240</strain>
    </source>
</reference>
<dbReference type="OrthoDB" id="347244at2759"/>
<dbReference type="AlphaFoldDB" id="A0A835YJY6"/>
<dbReference type="InterPro" id="IPR031390">
    <property type="entry name" value="OFCC1"/>
</dbReference>
<gene>
    <name evidence="2" type="ORF">JKP88DRAFT_153545</name>
</gene>
<accession>A0A835YJY6</accession>
<evidence type="ECO:0000313" key="3">
    <source>
        <dbReference type="Proteomes" id="UP000664859"/>
    </source>
</evidence>
<evidence type="ECO:0000313" key="2">
    <source>
        <dbReference type="EMBL" id="KAG5175222.1"/>
    </source>
</evidence>